<accession>A0ABY7GES0</accession>
<organism evidence="1 2">
    <name type="scientific">Mya arenaria</name>
    <name type="common">Soft-shell clam</name>
    <dbReference type="NCBI Taxonomy" id="6604"/>
    <lineage>
        <taxon>Eukaryota</taxon>
        <taxon>Metazoa</taxon>
        <taxon>Spiralia</taxon>
        <taxon>Lophotrochozoa</taxon>
        <taxon>Mollusca</taxon>
        <taxon>Bivalvia</taxon>
        <taxon>Autobranchia</taxon>
        <taxon>Heteroconchia</taxon>
        <taxon>Euheterodonta</taxon>
        <taxon>Imparidentia</taxon>
        <taxon>Neoheterodontei</taxon>
        <taxon>Myida</taxon>
        <taxon>Myoidea</taxon>
        <taxon>Myidae</taxon>
        <taxon>Mya</taxon>
    </lineage>
</organism>
<reference evidence="1" key="1">
    <citation type="submission" date="2022-11" db="EMBL/GenBank/DDBJ databases">
        <title>Centuries of genome instability and evolution in soft-shell clam transmissible cancer (bioRxiv).</title>
        <authorList>
            <person name="Hart S.F.M."/>
            <person name="Yonemitsu M.A."/>
            <person name="Giersch R.M."/>
            <person name="Beal B.F."/>
            <person name="Arriagada G."/>
            <person name="Davis B.W."/>
            <person name="Ostrander E.A."/>
            <person name="Goff S.P."/>
            <person name="Metzger M.J."/>
        </authorList>
    </citation>
    <scope>NUCLEOTIDE SEQUENCE</scope>
    <source>
        <strain evidence="1">MELC-2E11</strain>
        <tissue evidence="1">Siphon/mantle</tissue>
    </source>
</reference>
<proteinExistence type="predicted"/>
<name>A0ABY7GES0_MYAAR</name>
<sequence length="8" mass="1087">MERRHTEE</sequence>
<dbReference type="EMBL" id="CP111028">
    <property type="protein sequence ID" value="WAR31596.1"/>
    <property type="molecule type" value="Genomic_DNA"/>
</dbReference>
<evidence type="ECO:0000313" key="2">
    <source>
        <dbReference type="Proteomes" id="UP001164746"/>
    </source>
</evidence>
<gene>
    <name evidence="1" type="ORF">MAR_034138</name>
</gene>
<protein>
    <submittedName>
        <fullName evidence="1">Uncharacterized protein</fullName>
    </submittedName>
</protein>
<keyword evidence="2" id="KW-1185">Reference proteome</keyword>
<evidence type="ECO:0000313" key="1">
    <source>
        <dbReference type="EMBL" id="WAR31596.1"/>
    </source>
</evidence>
<dbReference type="Proteomes" id="UP001164746">
    <property type="component" value="Chromosome 17"/>
</dbReference>